<feature type="transmembrane region" description="Helical" evidence="6">
    <location>
        <begin position="284"/>
        <end position="306"/>
    </location>
</feature>
<dbReference type="PANTHER" id="PTHR23501">
    <property type="entry name" value="MAJOR FACILITATOR SUPERFAMILY"/>
    <property type="match status" value="1"/>
</dbReference>
<dbReference type="PROSITE" id="PS50850">
    <property type="entry name" value="MFS"/>
    <property type="match status" value="1"/>
</dbReference>
<dbReference type="Proteomes" id="UP000018001">
    <property type="component" value="Unassembled WGS sequence"/>
</dbReference>
<comment type="subcellular location">
    <subcellularLocation>
        <location evidence="1">Membrane</location>
        <topology evidence="1">Multi-pass membrane protein</topology>
    </subcellularLocation>
</comment>
<dbReference type="GO" id="GO:0005886">
    <property type="term" value="C:plasma membrane"/>
    <property type="evidence" value="ECO:0007669"/>
    <property type="project" value="TreeGrafter"/>
</dbReference>
<proteinExistence type="predicted"/>
<feature type="domain" description="Major facilitator superfamily (MFS) profile" evidence="7">
    <location>
        <begin position="34"/>
        <end position="509"/>
    </location>
</feature>
<dbReference type="InParanoid" id="V5G992"/>
<dbReference type="Pfam" id="PF07690">
    <property type="entry name" value="MFS_1"/>
    <property type="match status" value="1"/>
</dbReference>
<keyword evidence="9" id="KW-1185">Reference proteome</keyword>
<feature type="compositionally biased region" description="Polar residues" evidence="5">
    <location>
        <begin position="533"/>
        <end position="546"/>
    </location>
</feature>
<feature type="transmembrane region" description="Helical" evidence="6">
    <location>
        <begin position="318"/>
        <end position="339"/>
    </location>
</feature>
<evidence type="ECO:0000259" key="7">
    <source>
        <dbReference type="PROSITE" id="PS50850"/>
    </source>
</evidence>
<protein>
    <recommendedName>
        <fullName evidence="7">Major facilitator superfamily (MFS) profile domain-containing protein</fullName>
    </recommendedName>
</protein>
<feature type="region of interest" description="Disordered" evidence="5">
    <location>
        <begin position="512"/>
        <end position="546"/>
    </location>
</feature>
<gene>
    <name evidence="8" type="ORF">PVAR5_7268</name>
</gene>
<dbReference type="GO" id="GO:0022857">
    <property type="term" value="F:transmembrane transporter activity"/>
    <property type="evidence" value="ECO:0007669"/>
    <property type="project" value="InterPro"/>
</dbReference>
<sequence>MSSHGGDTKGDTTTLENFEDQQNRILPHKKLMVVFPCLAMAEMIAYMDQTTVSTALPAIGSGLNLGPSISWVATGFLLASTSIQLINGRLSDIVGRKPLLLICLGILAVSNLCAGFAQNSRMLFAFRTSLTMIIASDITTLEQRGRYNGFIGAMLALGNGMGPLIGGALTQRASWRWCFWFIVPLIVTVMIIMGITIPSSNVKGKAWAKFRMIDWLGLFINIAAVLLTLIPLSQGGSLYAWSSPLVIAMLTIGGVLLIVFVLIEWKVAKLPIMPIRLFQSDYSANLIFLMATLQGVVYWANLFYMPLYLQNVRKYSPLISGLIILPMVASHGIGSLVSGQIISQTGHYRPTIITANFIWLIGSSLQTIYTRTTPVWVICVIGLLQGLGIGCTFQPSLVALLAHSRKADRAVANSLRNFVRIMGGCVGLSVSGSILNNILRSRLSGDIPSTIITQLSSSAYSLSSYNLSSEQIERIVAVYMNGLHVVFIMYAPIIGLCCIFAVLIQDHGVAEKDAKAPSPPQNQQGEQVIRQPQVESSNPNEKTAMQ</sequence>
<feature type="transmembrane region" description="Helical" evidence="6">
    <location>
        <begin position="483"/>
        <end position="504"/>
    </location>
</feature>
<dbReference type="InterPro" id="IPR020846">
    <property type="entry name" value="MFS_dom"/>
</dbReference>
<reference evidence="9" key="1">
    <citation type="journal article" date="2014" name="Genome Announc.">
        <title>Draft genome sequence of the formaldehyde-resistant fungus Byssochlamys spectabilis No. 5 (anamorph Paecilomyces variotii No. 5) (NBRC109023).</title>
        <authorList>
            <person name="Oka T."/>
            <person name="Ekino K."/>
            <person name="Fukuda K."/>
            <person name="Nomura Y."/>
        </authorList>
    </citation>
    <scope>NUCLEOTIDE SEQUENCE [LARGE SCALE GENOMIC DNA]</scope>
    <source>
        <strain evidence="9">No. 5 / NBRC 109023</strain>
    </source>
</reference>
<keyword evidence="2 6" id="KW-0812">Transmembrane</keyword>
<dbReference type="PANTHER" id="PTHR23501:SF78">
    <property type="entry name" value="MAJOR FACILITATOR SUPERFAMILY (MFS) PROFILE DOMAIN-CONTAINING PROTEIN-RELATED"/>
    <property type="match status" value="1"/>
</dbReference>
<name>V5G992_BYSSN</name>
<keyword evidence="4 6" id="KW-0472">Membrane</keyword>
<feature type="transmembrane region" description="Helical" evidence="6">
    <location>
        <begin position="421"/>
        <end position="439"/>
    </location>
</feature>
<dbReference type="AlphaFoldDB" id="V5G992"/>
<dbReference type="eggNOG" id="KOG0254">
    <property type="taxonomic scope" value="Eukaryota"/>
</dbReference>
<feature type="transmembrane region" description="Helical" evidence="6">
    <location>
        <begin position="215"/>
        <end position="232"/>
    </location>
</feature>
<dbReference type="OrthoDB" id="6770063at2759"/>
<dbReference type="Gene3D" id="1.20.1250.20">
    <property type="entry name" value="MFS general substrate transporter like domains"/>
    <property type="match status" value="1"/>
</dbReference>
<dbReference type="HOGENOM" id="CLU_000960_22_0_1"/>
<evidence type="ECO:0000256" key="3">
    <source>
        <dbReference type="ARBA" id="ARBA00022989"/>
    </source>
</evidence>
<feature type="transmembrane region" description="Helical" evidence="6">
    <location>
        <begin position="174"/>
        <end position="195"/>
    </location>
</feature>
<evidence type="ECO:0000313" key="8">
    <source>
        <dbReference type="EMBL" id="GAD98571.1"/>
    </source>
</evidence>
<dbReference type="EMBL" id="BAUL01000250">
    <property type="protein sequence ID" value="GAD98571.1"/>
    <property type="molecule type" value="Genomic_DNA"/>
</dbReference>
<evidence type="ECO:0000313" key="9">
    <source>
        <dbReference type="Proteomes" id="UP000018001"/>
    </source>
</evidence>
<dbReference type="InterPro" id="IPR011701">
    <property type="entry name" value="MFS"/>
</dbReference>
<organism evidence="8 9">
    <name type="scientific">Byssochlamys spectabilis (strain No. 5 / NBRC 109023)</name>
    <name type="common">Paecilomyces variotii</name>
    <dbReference type="NCBI Taxonomy" id="1356009"/>
    <lineage>
        <taxon>Eukaryota</taxon>
        <taxon>Fungi</taxon>
        <taxon>Dikarya</taxon>
        <taxon>Ascomycota</taxon>
        <taxon>Pezizomycotina</taxon>
        <taxon>Eurotiomycetes</taxon>
        <taxon>Eurotiomycetidae</taxon>
        <taxon>Eurotiales</taxon>
        <taxon>Thermoascaceae</taxon>
        <taxon>Paecilomyces</taxon>
    </lineage>
</organism>
<feature type="transmembrane region" description="Helical" evidence="6">
    <location>
        <begin position="99"/>
        <end position="117"/>
    </location>
</feature>
<dbReference type="Gene3D" id="1.20.1720.10">
    <property type="entry name" value="Multidrug resistance protein D"/>
    <property type="match status" value="1"/>
</dbReference>
<evidence type="ECO:0000256" key="6">
    <source>
        <dbReference type="SAM" id="Phobius"/>
    </source>
</evidence>
<feature type="transmembrane region" description="Helical" evidence="6">
    <location>
        <begin position="147"/>
        <end position="168"/>
    </location>
</feature>
<dbReference type="InterPro" id="IPR036259">
    <property type="entry name" value="MFS_trans_sf"/>
</dbReference>
<evidence type="ECO:0000256" key="1">
    <source>
        <dbReference type="ARBA" id="ARBA00004141"/>
    </source>
</evidence>
<dbReference type="SUPFAM" id="SSF103473">
    <property type="entry name" value="MFS general substrate transporter"/>
    <property type="match status" value="1"/>
</dbReference>
<comment type="caution">
    <text evidence="8">The sequence shown here is derived from an EMBL/GenBank/DDBJ whole genome shotgun (WGS) entry which is preliminary data.</text>
</comment>
<feature type="transmembrane region" description="Helical" evidence="6">
    <location>
        <begin position="375"/>
        <end position="401"/>
    </location>
</feature>
<accession>V5G992</accession>
<feature type="transmembrane region" description="Helical" evidence="6">
    <location>
        <begin position="238"/>
        <end position="263"/>
    </location>
</feature>
<evidence type="ECO:0000256" key="5">
    <source>
        <dbReference type="SAM" id="MobiDB-lite"/>
    </source>
</evidence>
<keyword evidence="3 6" id="KW-1133">Transmembrane helix</keyword>
<evidence type="ECO:0000256" key="4">
    <source>
        <dbReference type="ARBA" id="ARBA00023136"/>
    </source>
</evidence>
<evidence type="ECO:0000256" key="2">
    <source>
        <dbReference type="ARBA" id="ARBA00022692"/>
    </source>
</evidence>